<evidence type="ECO:0000256" key="6">
    <source>
        <dbReference type="ARBA" id="ARBA00022989"/>
    </source>
</evidence>
<sequence>MERLSDWYGRLLDGMLAIACVLLLGMTFLTGFDVLLRNVGLGGIPPSNELSEYGLYLTTILAAPGLLRRGQHIRVDILLRVIPPRIAWCFEWIGDVIGIICCAYFVWYGVIVTYASYAAGSVSIKTLVLPEWWIFAPMPVCFLMVAIEFIFRMRFLALAERGPRADATSAS</sequence>
<dbReference type="OrthoDB" id="8030921at2"/>
<dbReference type="Pfam" id="PF04290">
    <property type="entry name" value="DctQ"/>
    <property type="match status" value="1"/>
</dbReference>
<organism evidence="11 12">
    <name type="scientific">Pseudolabrys taiwanensis</name>
    <dbReference type="NCBI Taxonomy" id="331696"/>
    <lineage>
        <taxon>Bacteria</taxon>
        <taxon>Pseudomonadati</taxon>
        <taxon>Pseudomonadota</taxon>
        <taxon>Alphaproteobacteria</taxon>
        <taxon>Hyphomicrobiales</taxon>
        <taxon>Xanthobacteraceae</taxon>
        <taxon>Pseudolabrys</taxon>
    </lineage>
</organism>
<protein>
    <recommendedName>
        <fullName evidence="9">TRAP transporter small permease protein</fullName>
    </recommendedName>
</protein>
<dbReference type="PANTHER" id="PTHR35011:SF2">
    <property type="entry name" value="2,3-DIKETO-L-GULONATE TRAP TRANSPORTER SMALL PERMEASE PROTEIN YIAM"/>
    <property type="match status" value="1"/>
</dbReference>
<evidence type="ECO:0000256" key="7">
    <source>
        <dbReference type="ARBA" id="ARBA00023136"/>
    </source>
</evidence>
<dbReference type="Proteomes" id="UP000254889">
    <property type="component" value="Chromosome"/>
</dbReference>
<dbReference type="RefSeq" id="WP_115689095.1">
    <property type="nucleotide sequence ID" value="NZ_CP031417.1"/>
</dbReference>
<feature type="transmembrane region" description="Helical" evidence="9">
    <location>
        <begin position="132"/>
        <end position="151"/>
    </location>
</feature>
<evidence type="ECO:0000313" key="11">
    <source>
        <dbReference type="EMBL" id="AXK79933.1"/>
    </source>
</evidence>
<accession>A0A345ZSN6</accession>
<dbReference type="EMBL" id="CP031417">
    <property type="protein sequence ID" value="AXK79933.1"/>
    <property type="molecule type" value="Genomic_DNA"/>
</dbReference>
<dbReference type="InterPro" id="IPR055348">
    <property type="entry name" value="DctQ"/>
</dbReference>
<evidence type="ECO:0000256" key="5">
    <source>
        <dbReference type="ARBA" id="ARBA00022692"/>
    </source>
</evidence>
<keyword evidence="5 9" id="KW-0812">Transmembrane</keyword>
<feature type="transmembrane region" description="Helical" evidence="9">
    <location>
        <begin position="88"/>
        <end position="112"/>
    </location>
</feature>
<evidence type="ECO:0000256" key="9">
    <source>
        <dbReference type="RuleBase" id="RU369079"/>
    </source>
</evidence>
<keyword evidence="6 9" id="KW-1133">Transmembrane helix</keyword>
<proteinExistence type="inferred from homology"/>
<name>A0A345ZSN6_9HYPH</name>
<evidence type="ECO:0000259" key="10">
    <source>
        <dbReference type="Pfam" id="PF04290"/>
    </source>
</evidence>
<comment type="similarity">
    <text evidence="8 9">Belongs to the TRAP transporter small permease family.</text>
</comment>
<keyword evidence="12" id="KW-1185">Reference proteome</keyword>
<keyword evidence="3" id="KW-1003">Cell membrane</keyword>
<comment type="subunit">
    <text evidence="9">The complex comprises the extracytoplasmic solute receptor protein and the two transmembrane proteins.</text>
</comment>
<keyword evidence="2 9" id="KW-0813">Transport</keyword>
<evidence type="ECO:0000256" key="4">
    <source>
        <dbReference type="ARBA" id="ARBA00022519"/>
    </source>
</evidence>
<dbReference type="PANTHER" id="PTHR35011">
    <property type="entry name" value="2,3-DIKETO-L-GULONATE TRAP TRANSPORTER SMALL PERMEASE PROTEIN YIAM"/>
    <property type="match status" value="1"/>
</dbReference>
<gene>
    <name evidence="11" type="ORF">DW352_05005</name>
</gene>
<evidence type="ECO:0000256" key="3">
    <source>
        <dbReference type="ARBA" id="ARBA00022475"/>
    </source>
</evidence>
<evidence type="ECO:0000256" key="8">
    <source>
        <dbReference type="ARBA" id="ARBA00038436"/>
    </source>
</evidence>
<keyword evidence="7 9" id="KW-0472">Membrane</keyword>
<reference evidence="11 12" key="1">
    <citation type="submission" date="2018-07" db="EMBL/GenBank/DDBJ databases">
        <authorList>
            <person name="Quirk P.G."/>
            <person name="Krulwich T.A."/>
        </authorList>
    </citation>
    <scope>NUCLEOTIDE SEQUENCE [LARGE SCALE GENOMIC DNA]</scope>
    <source>
        <strain evidence="11 12">CC-BB4</strain>
    </source>
</reference>
<evidence type="ECO:0000256" key="1">
    <source>
        <dbReference type="ARBA" id="ARBA00004429"/>
    </source>
</evidence>
<dbReference type="GO" id="GO:0022857">
    <property type="term" value="F:transmembrane transporter activity"/>
    <property type="evidence" value="ECO:0007669"/>
    <property type="project" value="UniProtKB-UniRule"/>
</dbReference>
<dbReference type="InterPro" id="IPR007387">
    <property type="entry name" value="TRAP_DctQ"/>
</dbReference>
<dbReference type="GO" id="GO:0005886">
    <property type="term" value="C:plasma membrane"/>
    <property type="evidence" value="ECO:0007669"/>
    <property type="project" value="UniProtKB-SubCell"/>
</dbReference>
<keyword evidence="4 9" id="KW-0997">Cell inner membrane</keyword>
<comment type="caution">
    <text evidence="9">Lacks conserved residue(s) required for the propagation of feature annotation.</text>
</comment>
<comment type="function">
    <text evidence="9">Part of the tripartite ATP-independent periplasmic (TRAP) transport system.</text>
</comment>
<dbReference type="GO" id="GO:0015740">
    <property type="term" value="P:C4-dicarboxylate transport"/>
    <property type="evidence" value="ECO:0007669"/>
    <property type="project" value="TreeGrafter"/>
</dbReference>
<comment type="subcellular location">
    <subcellularLocation>
        <location evidence="1 9">Cell inner membrane</location>
        <topology evidence="1 9">Multi-pass membrane protein</topology>
    </subcellularLocation>
</comment>
<evidence type="ECO:0000256" key="2">
    <source>
        <dbReference type="ARBA" id="ARBA00022448"/>
    </source>
</evidence>
<dbReference type="KEGG" id="ptaw:DW352_05005"/>
<dbReference type="AlphaFoldDB" id="A0A345ZSN6"/>
<feature type="transmembrane region" description="Helical" evidence="9">
    <location>
        <begin position="12"/>
        <end position="30"/>
    </location>
</feature>
<feature type="domain" description="Tripartite ATP-independent periplasmic transporters DctQ component" evidence="10">
    <location>
        <begin position="26"/>
        <end position="150"/>
    </location>
</feature>
<evidence type="ECO:0000313" key="12">
    <source>
        <dbReference type="Proteomes" id="UP000254889"/>
    </source>
</evidence>